<dbReference type="SUPFAM" id="SSF53807">
    <property type="entry name" value="Helical backbone' metal receptor"/>
    <property type="match status" value="1"/>
</dbReference>
<name>A0A841RBY1_9SPIO</name>
<dbReference type="RefSeq" id="WP_184747730.1">
    <property type="nucleotide sequence ID" value="NZ_JACHGJ010000006.1"/>
</dbReference>
<organism evidence="2 3">
    <name type="scientific">Spirochaeta isovalerica</name>
    <dbReference type="NCBI Taxonomy" id="150"/>
    <lineage>
        <taxon>Bacteria</taxon>
        <taxon>Pseudomonadati</taxon>
        <taxon>Spirochaetota</taxon>
        <taxon>Spirochaetia</taxon>
        <taxon>Spirochaetales</taxon>
        <taxon>Spirochaetaceae</taxon>
        <taxon>Spirochaeta</taxon>
    </lineage>
</organism>
<sequence>MDKPGEEVITITDSSGNKAVFDSLPQRITFSGKASNLVADVLYMFPEAAQRIVGVGNTNQFSGPFAAVLDPDFEDKFYFEHSAGPEQLAVSRPDLVILKNYLKGSLGDPLGQLDIPVLYLDLESPESYEKDLQVLGQIFGNPDRADELIRYYREGMRFVTDRTASLGDKPDVLFLYHSTKDGVSAFNTPPEEWIQTRMVEMAGGRPVWADAHSGSGWNKVNMEQIAAWNPDQVYIVAYKENVDEVLDEIYSSPQWKEMKSAQKEMIKAFPVDYYSWDQPDSRWILGLKWLGKMMHPDLFEDLNIEKEARSFFKDLYGLTDEQFEREIASRLGWKD</sequence>
<dbReference type="PANTHER" id="PTHR30535">
    <property type="entry name" value="VITAMIN B12-BINDING PROTEIN"/>
    <property type="match status" value="1"/>
</dbReference>
<evidence type="ECO:0000259" key="1">
    <source>
        <dbReference type="PROSITE" id="PS50983"/>
    </source>
</evidence>
<dbReference type="Gene3D" id="3.40.50.1980">
    <property type="entry name" value="Nitrogenase molybdenum iron protein domain"/>
    <property type="match status" value="2"/>
</dbReference>
<dbReference type="InterPro" id="IPR002491">
    <property type="entry name" value="ABC_transptr_periplasmic_BD"/>
</dbReference>
<gene>
    <name evidence="2" type="ORF">HNR50_003165</name>
</gene>
<evidence type="ECO:0000313" key="3">
    <source>
        <dbReference type="Proteomes" id="UP000587760"/>
    </source>
</evidence>
<evidence type="ECO:0000313" key="2">
    <source>
        <dbReference type="EMBL" id="MBB6481485.1"/>
    </source>
</evidence>
<dbReference type="InterPro" id="IPR050902">
    <property type="entry name" value="ABC_Transporter_SBP"/>
</dbReference>
<dbReference type="PROSITE" id="PS50983">
    <property type="entry name" value="FE_B12_PBP"/>
    <property type="match status" value="1"/>
</dbReference>
<protein>
    <submittedName>
        <fullName evidence="2">Iron complex transport system substrate-binding protein</fullName>
    </submittedName>
</protein>
<dbReference type="AlphaFoldDB" id="A0A841RBY1"/>
<dbReference type="Proteomes" id="UP000587760">
    <property type="component" value="Unassembled WGS sequence"/>
</dbReference>
<feature type="domain" description="Fe/B12 periplasmic-binding" evidence="1">
    <location>
        <begin position="27"/>
        <end position="298"/>
    </location>
</feature>
<reference evidence="2 3" key="1">
    <citation type="submission" date="2020-08" db="EMBL/GenBank/DDBJ databases">
        <title>Genomic Encyclopedia of Type Strains, Phase IV (KMG-IV): sequencing the most valuable type-strain genomes for metagenomic binning, comparative biology and taxonomic classification.</title>
        <authorList>
            <person name="Goeker M."/>
        </authorList>
    </citation>
    <scope>NUCLEOTIDE SEQUENCE [LARGE SCALE GENOMIC DNA]</scope>
    <source>
        <strain evidence="2 3">DSM 2461</strain>
    </source>
</reference>
<keyword evidence="3" id="KW-1185">Reference proteome</keyword>
<dbReference type="PANTHER" id="PTHR30535:SF34">
    <property type="entry name" value="MOLYBDATE-BINDING PROTEIN MOLA"/>
    <property type="match status" value="1"/>
</dbReference>
<accession>A0A841RBY1</accession>
<comment type="caution">
    <text evidence="2">The sequence shown here is derived from an EMBL/GenBank/DDBJ whole genome shotgun (WGS) entry which is preliminary data.</text>
</comment>
<dbReference type="Gene3D" id="1.20.58.2180">
    <property type="match status" value="1"/>
</dbReference>
<dbReference type="EMBL" id="JACHGJ010000006">
    <property type="protein sequence ID" value="MBB6481485.1"/>
    <property type="molecule type" value="Genomic_DNA"/>
</dbReference>
<dbReference type="Pfam" id="PF01497">
    <property type="entry name" value="Peripla_BP_2"/>
    <property type="match status" value="1"/>
</dbReference>
<proteinExistence type="predicted"/>